<dbReference type="AlphaFoldDB" id="A0A397SGS1"/>
<reference evidence="2 3" key="1">
    <citation type="submission" date="2018-06" db="EMBL/GenBank/DDBJ databases">
        <title>Comparative genomics reveals the genomic features of Rhizophagus irregularis, R. cerebriforme, R. diaphanum and Gigaspora rosea, and their symbiotic lifestyle signature.</title>
        <authorList>
            <person name="Morin E."/>
            <person name="San Clemente H."/>
            <person name="Chen E.C.H."/>
            <person name="De La Providencia I."/>
            <person name="Hainaut M."/>
            <person name="Kuo A."/>
            <person name="Kohler A."/>
            <person name="Murat C."/>
            <person name="Tang N."/>
            <person name="Roy S."/>
            <person name="Loubradou J."/>
            <person name="Henrissat B."/>
            <person name="Grigoriev I.V."/>
            <person name="Corradi N."/>
            <person name="Roux C."/>
            <person name="Martin F.M."/>
        </authorList>
    </citation>
    <scope>NUCLEOTIDE SEQUENCE [LARGE SCALE GENOMIC DNA]</scope>
    <source>
        <strain evidence="2 3">DAOM 227022</strain>
    </source>
</reference>
<dbReference type="Gene3D" id="3.80.10.10">
    <property type="entry name" value="Ribonuclease Inhibitor"/>
    <property type="match status" value="1"/>
</dbReference>
<dbReference type="Proteomes" id="UP000265703">
    <property type="component" value="Unassembled WGS sequence"/>
</dbReference>
<proteinExistence type="predicted"/>
<accession>A0A397SGS1</accession>
<feature type="domain" description="F-box" evidence="1">
    <location>
        <begin position="5"/>
        <end position="49"/>
    </location>
</feature>
<sequence length="513" mass="60063">MNSPSLPTECLREIFEYVYENDDVETLGSCLLVNKKWCEAVVPVMWRNPWSLSWFNWKEKSTRSITSTIYALLPHDIKIAFLNNGILINPPTTKVPLFNYVRYIQVLEHRHIKGLIHGVFNFELYNNNSSNTNITNHNLLIVERLLYNFFLIDSNIKYLEIPRFPLLKVITPEYCFSGLKEITCDADISPQIFKDLEKVCTNIEKLIINRAIFDNEGLALLIRVQKRLQYLSMCDNLIDETNSIKIGNSLVKHENSLLNIHFRGQIFFSPKILARFSKLKSLTLELSAEKPIMLHDSSNFPFLEFLEIIYDRFTPYRVFTNIIKKTKGTLRRIAMNVIEEPESVKEAKDYVLAITNHCPKIEFVTIWYKEGIDDALEIMVQKCQKLEGIKLITIEDIKALPLLIFLATKAPRSLKMINLSSIGEFFHGDMGWEFSPLDLSKFFEMWKGRKLLNFYISDVKGNLTKECVKILHKYLCHDKVLNNWEEIQMLEDSEDIINHWETYELWMTAEYRA</sequence>
<keyword evidence="3" id="KW-1185">Reference proteome</keyword>
<dbReference type="SUPFAM" id="SSF52047">
    <property type="entry name" value="RNI-like"/>
    <property type="match status" value="1"/>
</dbReference>
<dbReference type="InterPro" id="IPR001810">
    <property type="entry name" value="F-box_dom"/>
</dbReference>
<protein>
    <recommendedName>
        <fullName evidence="1">F-box domain-containing protein</fullName>
    </recommendedName>
</protein>
<evidence type="ECO:0000313" key="2">
    <source>
        <dbReference type="EMBL" id="RIA83415.1"/>
    </source>
</evidence>
<organism evidence="2 3">
    <name type="scientific">Glomus cerebriforme</name>
    <dbReference type="NCBI Taxonomy" id="658196"/>
    <lineage>
        <taxon>Eukaryota</taxon>
        <taxon>Fungi</taxon>
        <taxon>Fungi incertae sedis</taxon>
        <taxon>Mucoromycota</taxon>
        <taxon>Glomeromycotina</taxon>
        <taxon>Glomeromycetes</taxon>
        <taxon>Glomerales</taxon>
        <taxon>Glomeraceae</taxon>
        <taxon>Glomus</taxon>
    </lineage>
</organism>
<dbReference type="EMBL" id="QKYT01000573">
    <property type="protein sequence ID" value="RIA83415.1"/>
    <property type="molecule type" value="Genomic_DNA"/>
</dbReference>
<dbReference type="InterPro" id="IPR032675">
    <property type="entry name" value="LRR_dom_sf"/>
</dbReference>
<dbReference type="Pfam" id="PF12937">
    <property type="entry name" value="F-box-like"/>
    <property type="match status" value="1"/>
</dbReference>
<name>A0A397SGS1_9GLOM</name>
<evidence type="ECO:0000259" key="1">
    <source>
        <dbReference type="Pfam" id="PF12937"/>
    </source>
</evidence>
<dbReference type="CDD" id="cd09917">
    <property type="entry name" value="F-box_SF"/>
    <property type="match status" value="1"/>
</dbReference>
<gene>
    <name evidence="2" type="ORF">C1645_860944</name>
</gene>
<dbReference type="InterPro" id="IPR036047">
    <property type="entry name" value="F-box-like_dom_sf"/>
</dbReference>
<dbReference type="SUPFAM" id="SSF81383">
    <property type="entry name" value="F-box domain"/>
    <property type="match status" value="1"/>
</dbReference>
<comment type="caution">
    <text evidence="2">The sequence shown here is derived from an EMBL/GenBank/DDBJ whole genome shotgun (WGS) entry which is preliminary data.</text>
</comment>
<dbReference type="OrthoDB" id="2318387at2759"/>
<evidence type="ECO:0000313" key="3">
    <source>
        <dbReference type="Proteomes" id="UP000265703"/>
    </source>
</evidence>